<comment type="similarity">
    <text evidence="1">Belongs to the metallo-dependent hydrolases superfamily. CpsB/CapC family.</text>
</comment>
<proteinExistence type="inferred from homology"/>
<evidence type="ECO:0000313" key="7">
    <source>
        <dbReference type="Proteomes" id="UP000824081"/>
    </source>
</evidence>
<comment type="caution">
    <text evidence="6">The sequence shown here is derived from an EMBL/GenBank/DDBJ whole genome shotgun (WGS) entry which is preliminary data.</text>
</comment>
<dbReference type="PANTHER" id="PTHR39181:SF1">
    <property type="entry name" value="TYROSINE-PROTEIN PHOSPHATASE YWQE"/>
    <property type="match status" value="1"/>
</dbReference>
<dbReference type="Gene3D" id="3.20.20.140">
    <property type="entry name" value="Metal-dependent hydrolases"/>
    <property type="match status" value="1"/>
</dbReference>
<reference evidence="6" key="2">
    <citation type="journal article" date="2021" name="PeerJ">
        <title>Extensive microbial diversity within the chicken gut microbiome revealed by metagenomics and culture.</title>
        <authorList>
            <person name="Gilroy R."/>
            <person name="Ravi A."/>
            <person name="Getino M."/>
            <person name="Pursley I."/>
            <person name="Horton D.L."/>
            <person name="Alikhan N.F."/>
            <person name="Baker D."/>
            <person name="Gharbi K."/>
            <person name="Hall N."/>
            <person name="Watson M."/>
            <person name="Adriaenssens E.M."/>
            <person name="Foster-Nyarko E."/>
            <person name="Jarju S."/>
            <person name="Secka A."/>
            <person name="Antonio M."/>
            <person name="Oren A."/>
            <person name="Chaudhuri R.R."/>
            <person name="La Ragione R."/>
            <person name="Hildebrand F."/>
            <person name="Pallen M.J."/>
        </authorList>
    </citation>
    <scope>NUCLEOTIDE SEQUENCE</scope>
    <source>
        <strain evidence="6">11687</strain>
    </source>
</reference>
<evidence type="ECO:0000256" key="3">
    <source>
        <dbReference type="ARBA" id="ARBA00022801"/>
    </source>
</evidence>
<reference evidence="6" key="1">
    <citation type="submission" date="2020-10" db="EMBL/GenBank/DDBJ databases">
        <authorList>
            <person name="Gilroy R."/>
        </authorList>
    </citation>
    <scope>NUCLEOTIDE SEQUENCE</scope>
    <source>
        <strain evidence="6">11687</strain>
    </source>
</reference>
<name>A0A9D1SGI4_9FIRM</name>
<protein>
    <recommendedName>
        <fullName evidence="2">protein-tyrosine-phosphatase</fullName>
        <ecNumber evidence="2">3.1.3.48</ecNumber>
    </recommendedName>
</protein>
<dbReference type="GO" id="GO:0030145">
    <property type="term" value="F:manganese ion binding"/>
    <property type="evidence" value="ECO:0007669"/>
    <property type="project" value="InterPro"/>
</dbReference>
<organism evidence="6 7">
    <name type="scientific">Candidatus Scatosoma pullistercoris</name>
    <dbReference type="NCBI Taxonomy" id="2840934"/>
    <lineage>
        <taxon>Bacteria</taxon>
        <taxon>Bacillati</taxon>
        <taxon>Bacillota</taxon>
        <taxon>Clostridia</taxon>
        <taxon>Candidatus Scatosoma</taxon>
    </lineage>
</organism>
<evidence type="ECO:0000256" key="2">
    <source>
        <dbReference type="ARBA" id="ARBA00013064"/>
    </source>
</evidence>
<keyword evidence="4" id="KW-0904">Protein phosphatase</keyword>
<dbReference type="EC" id="3.1.3.48" evidence="2"/>
<dbReference type="SUPFAM" id="SSF89550">
    <property type="entry name" value="PHP domain-like"/>
    <property type="match status" value="1"/>
</dbReference>
<evidence type="ECO:0000256" key="4">
    <source>
        <dbReference type="ARBA" id="ARBA00022912"/>
    </source>
</evidence>
<dbReference type="AlphaFoldDB" id="A0A9D1SGI4"/>
<gene>
    <name evidence="6" type="ORF">IAC57_01925</name>
</gene>
<dbReference type="Proteomes" id="UP000824081">
    <property type="component" value="Unassembled WGS sequence"/>
</dbReference>
<dbReference type="InterPro" id="IPR016195">
    <property type="entry name" value="Pol/histidinol_Pase-like"/>
</dbReference>
<dbReference type="Pfam" id="PF19567">
    <property type="entry name" value="CpsB_CapC"/>
    <property type="match status" value="1"/>
</dbReference>
<dbReference type="PANTHER" id="PTHR39181">
    <property type="entry name" value="TYROSINE-PROTEIN PHOSPHATASE YWQE"/>
    <property type="match status" value="1"/>
</dbReference>
<accession>A0A9D1SGI4</accession>
<dbReference type="EMBL" id="DVMZ01000053">
    <property type="protein sequence ID" value="HIU58837.1"/>
    <property type="molecule type" value="Genomic_DNA"/>
</dbReference>
<sequence>MVDLHTHVLPGIDDGAEDAEVSRKLLEILSAQGVDSVVLTSHYYGRKRSPRQFLEARAAAFDSIKELVPPGMDVYLGAEVHFSGQMVVSNEAICPMAIGDTRYVLIELPFLSAWDSALYNRLRDFVSETDYVPVVAHAERYAEVQKSPAVLSVLSDLGCLFQVNTSAFTGDESRLAFAMLKNGYVDCLGTDAHNLTDRAPCYTEAKSAVESAGYGEAFEKIQENMRLLLDDKPVRTKRGKTIRKFFGRYR</sequence>
<evidence type="ECO:0000313" key="6">
    <source>
        <dbReference type="EMBL" id="HIU58837.1"/>
    </source>
</evidence>
<evidence type="ECO:0000256" key="5">
    <source>
        <dbReference type="ARBA" id="ARBA00051722"/>
    </source>
</evidence>
<evidence type="ECO:0000256" key="1">
    <source>
        <dbReference type="ARBA" id="ARBA00005750"/>
    </source>
</evidence>
<comment type="catalytic activity">
    <reaction evidence="5">
        <text>O-phospho-L-tyrosyl-[protein] + H2O = L-tyrosyl-[protein] + phosphate</text>
        <dbReference type="Rhea" id="RHEA:10684"/>
        <dbReference type="Rhea" id="RHEA-COMP:10136"/>
        <dbReference type="Rhea" id="RHEA-COMP:20101"/>
        <dbReference type="ChEBI" id="CHEBI:15377"/>
        <dbReference type="ChEBI" id="CHEBI:43474"/>
        <dbReference type="ChEBI" id="CHEBI:46858"/>
        <dbReference type="ChEBI" id="CHEBI:61978"/>
        <dbReference type="EC" id="3.1.3.48"/>
    </reaction>
</comment>
<keyword evidence="3" id="KW-0378">Hydrolase</keyword>
<dbReference type="GO" id="GO:0004725">
    <property type="term" value="F:protein tyrosine phosphatase activity"/>
    <property type="evidence" value="ECO:0007669"/>
    <property type="project" value="UniProtKB-EC"/>
</dbReference>
<dbReference type="InterPro" id="IPR016667">
    <property type="entry name" value="Caps_polysacc_synth_CpsB/CapC"/>
</dbReference>
<dbReference type="PIRSF" id="PIRSF016557">
    <property type="entry name" value="Caps_synth_CpsB"/>
    <property type="match status" value="1"/>
</dbReference>